<protein>
    <submittedName>
        <fullName evidence="3">MFS domain-containing protein</fullName>
    </submittedName>
</protein>
<dbReference type="PANTHER" id="PTHR45757">
    <property type="entry name" value="PROTEIN CBG23364-RELATED"/>
    <property type="match status" value="1"/>
</dbReference>
<dbReference type="GO" id="GO:0022857">
    <property type="term" value="F:transmembrane transporter activity"/>
    <property type="evidence" value="ECO:0007669"/>
    <property type="project" value="InterPro"/>
</dbReference>
<dbReference type="InterPro" id="IPR036259">
    <property type="entry name" value="MFS_trans_sf"/>
</dbReference>
<sequence length="105" mass="12174">MFKLIYILSIQLSSIFTMPLAASLCESSFGWRSIYYLQGGITVIAFSAFYFFYQDFPHIHRHVSIKELSRIQKDKIEAANHSRVPYFAVARDPCIIGVWLVKVCY</sequence>
<proteinExistence type="predicted"/>
<feature type="transmembrane region" description="Helical" evidence="1">
    <location>
        <begin position="33"/>
        <end position="53"/>
    </location>
</feature>
<dbReference type="Gene3D" id="1.20.1250.20">
    <property type="entry name" value="MFS general substrate transporter like domains"/>
    <property type="match status" value="1"/>
</dbReference>
<dbReference type="InterPro" id="IPR011701">
    <property type="entry name" value="MFS"/>
</dbReference>
<keyword evidence="1" id="KW-1133">Transmembrane helix</keyword>
<evidence type="ECO:0000313" key="2">
    <source>
        <dbReference type="Proteomes" id="UP000095283"/>
    </source>
</evidence>
<dbReference type="Pfam" id="PF07690">
    <property type="entry name" value="MFS_1"/>
    <property type="match status" value="1"/>
</dbReference>
<dbReference type="AlphaFoldDB" id="A0A1I7WXW3"/>
<reference evidence="3" key="1">
    <citation type="submission" date="2016-11" db="UniProtKB">
        <authorList>
            <consortium name="WormBaseParasite"/>
        </authorList>
    </citation>
    <scope>IDENTIFICATION</scope>
</reference>
<evidence type="ECO:0000313" key="3">
    <source>
        <dbReference type="WBParaSite" id="Hba_09989"/>
    </source>
</evidence>
<dbReference type="WBParaSite" id="Hba_09989">
    <property type="protein sequence ID" value="Hba_09989"/>
    <property type="gene ID" value="Hba_09989"/>
</dbReference>
<organism evidence="2 3">
    <name type="scientific">Heterorhabditis bacteriophora</name>
    <name type="common">Entomopathogenic nematode worm</name>
    <dbReference type="NCBI Taxonomy" id="37862"/>
    <lineage>
        <taxon>Eukaryota</taxon>
        <taxon>Metazoa</taxon>
        <taxon>Ecdysozoa</taxon>
        <taxon>Nematoda</taxon>
        <taxon>Chromadorea</taxon>
        <taxon>Rhabditida</taxon>
        <taxon>Rhabditina</taxon>
        <taxon>Rhabditomorpha</taxon>
        <taxon>Strongyloidea</taxon>
        <taxon>Heterorhabditidae</taxon>
        <taxon>Heterorhabditis</taxon>
    </lineage>
</organism>
<accession>A0A1I7WXW3</accession>
<name>A0A1I7WXW3_HETBA</name>
<dbReference type="PANTHER" id="PTHR45757:SF11">
    <property type="entry name" value="MAJOR FACILITATOR SUPERFAMILY (MFS) PROFILE DOMAIN-CONTAINING PROTEIN"/>
    <property type="match status" value="1"/>
</dbReference>
<keyword evidence="1" id="KW-0472">Membrane</keyword>
<dbReference type="SUPFAM" id="SSF103473">
    <property type="entry name" value="MFS general substrate transporter"/>
    <property type="match status" value="1"/>
</dbReference>
<dbReference type="Proteomes" id="UP000095283">
    <property type="component" value="Unplaced"/>
</dbReference>
<keyword evidence="1" id="KW-0812">Transmembrane</keyword>
<evidence type="ECO:0000256" key="1">
    <source>
        <dbReference type="SAM" id="Phobius"/>
    </source>
</evidence>
<dbReference type="GO" id="GO:0016020">
    <property type="term" value="C:membrane"/>
    <property type="evidence" value="ECO:0007669"/>
    <property type="project" value="TreeGrafter"/>
</dbReference>
<keyword evidence="2" id="KW-1185">Reference proteome</keyword>